<name>A0ABP7ZLU2_9MICO</name>
<organism evidence="1 2">
    <name type="scientific">Gryllotalpicola daejeonensis</name>
    <dbReference type="NCBI Taxonomy" id="993087"/>
    <lineage>
        <taxon>Bacteria</taxon>
        <taxon>Bacillati</taxon>
        <taxon>Actinomycetota</taxon>
        <taxon>Actinomycetes</taxon>
        <taxon>Micrococcales</taxon>
        <taxon>Microbacteriaceae</taxon>
        <taxon>Gryllotalpicola</taxon>
    </lineage>
</organism>
<protein>
    <submittedName>
        <fullName evidence="1">Uncharacterized protein</fullName>
    </submittedName>
</protein>
<keyword evidence="2" id="KW-1185">Reference proteome</keyword>
<comment type="caution">
    <text evidence="1">The sequence shown here is derived from an EMBL/GenBank/DDBJ whole genome shotgun (WGS) entry which is preliminary data.</text>
</comment>
<proteinExistence type="predicted"/>
<dbReference type="EMBL" id="BAABBV010000001">
    <property type="protein sequence ID" value="GAA4163545.1"/>
    <property type="molecule type" value="Genomic_DNA"/>
</dbReference>
<evidence type="ECO:0000313" key="2">
    <source>
        <dbReference type="Proteomes" id="UP001415169"/>
    </source>
</evidence>
<dbReference type="Proteomes" id="UP001415169">
    <property type="component" value="Unassembled WGS sequence"/>
</dbReference>
<gene>
    <name evidence="1" type="ORF">GCM10022286_24170</name>
</gene>
<reference evidence="1" key="2">
    <citation type="submission" date="2023-12" db="EMBL/GenBank/DDBJ databases">
        <authorList>
            <person name="Sun Q."/>
            <person name="Inoue M."/>
        </authorList>
    </citation>
    <scope>NUCLEOTIDE SEQUENCE</scope>
    <source>
        <strain evidence="1">JCM 17590</strain>
    </source>
</reference>
<sequence length="52" mass="5487">MIISIVKTVIIAASATPATQIMAMSRTDMDATIVGAVTETAQRRPSLGLVRE</sequence>
<accession>A0ABP7ZLU2</accession>
<evidence type="ECO:0000313" key="1">
    <source>
        <dbReference type="EMBL" id="GAA4163545.1"/>
    </source>
</evidence>
<reference evidence="1" key="1">
    <citation type="journal article" date="2014" name="Int. J. Syst. Evol. Microbiol.">
        <title>Complete genome of a new Firmicutes species belonging to the dominant human colonic microbiota ('Ruminococcus bicirculans') reveals two chromosomes and a selective capacity to utilize plant glucans.</title>
        <authorList>
            <consortium name="NISC Comparative Sequencing Program"/>
            <person name="Wegmann U."/>
            <person name="Louis P."/>
            <person name="Goesmann A."/>
            <person name="Henrissat B."/>
            <person name="Duncan S.H."/>
            <person name="Flint H.J."/>
        </authorList>
    </citation>
    <scope>NUCLEOTIDE SEQUENCE</scope>
    <source>
        <strain evidence="1">JCM 17590</strain>
    </source>
</reference>